<dbReference type="SUPFAM" id="SSF103473">
    <property type="entry name" value="MFS general substrate transporter"/>
    <property type="match status" value="1"/>
</dbReference>
<dbReference type="AlphaFoldDB" id="A0A0U3MWJ7"/>
<evidence type="ECO:0000313" key="8">
    <source>
        <dbReference type="EMBL" id="ALV06308.1"/>
    </source>
</evidence>
<dbReference type="STRING" id="76731.RD2015_1828"/>
<dbReference type="Gene3D" id="1.20.1720.10">
    <property type="entry name" value="Multidrug resistance protein D"/>
    <property type="match status" value="1"/>
</dbReference>
<evidence type="ECO:0000256" key="3">
    <source>
        <dbReference type="ARBA" id="ARBA00022448"/>
    </source>
</evidence>
<name>A0A0U3MWJ7_9BURK</name>
<dbReference type="NCBIfam" id="TIGR00711">
    <property type="entry name" value="efflux_EmrB"/>
    <property type="match status" value="1"/>
</dbReference>
<dbReference type="OrthoDB" id="9807274at2"/>
<dbReference type="PATRIC" id="fig|76731.3.peg.1872"/>
<dbReference type="GO" id="GO:0005886">
    <property type="term" value="C:plasma membrane"/>
    <property type="evidence" value="ECO:0007669"/>
    <property type="project" value="UniProtKB-SubCell"/>
</dbReference>
<accession>A0A0U3MWJ7</accession>
<evidence type="ECO:0000256" key="7">
    <source>
        <dbReference type="ARBA" id="ARBA00023136"/>
    </source>
</evidence>
<dbReference type="EMBL" id="CP013729">
    <property type="protein sequence ID" value="ALV06308.1"/>
    <property type="molecule type" value="Genomic_DNA"/>
</dbReference>
<evidence type="ECO:0000256" key="1">
    <source>
        <dbReference type="ARBA" id="ARBA00004651"/>
    </source>
</evidence>
<evidence type="ECO:0000256" key="6">
    <source>
        <dbReference type="ARBA" id="ARBA00022989"/>
    </source>
</evidence>
<comment type="similarity">
    <text evidence="2">Belongs to the major facilitator superfamily. EmrB family.</text>
</comment>
<comment type="subcellular location">
    <subcellularLocation>
        <location evidence="1">Cell membrane</location>
        <topology evidence="1">Multi-pass membrane protein</topology>
    </subcellularLocation>
</comment>
<keyword evidence="7" id="KW-0472">Membrane</keyword>
<evidence type="ECO:0000256" key="5">
    <source>
        <dbReference type="ARBA" id="ARBA00022692"/>
    </source>
</evidence>
<evidence type="ECO:0000256" key="2">
    <source>
        <dbReference type="ARBA" id="ARBA00008537"/>
    </source>
</evidence>
<organism evidence="8 9">
    <name type="scientific">Roseateles depolymerans</name>
    <dbReference type="NCBI Taxonomy" id="76731"/>
    <lineage>
        <taxon>Bacteria</taxon>
        <taxon>Pseudomonadati</taxon>
        <taxon>Pseudomonadota</taxon>
        <taxon>Betaproteobacteria</taxon>
        <taxon>Burkholderiales</taxon>
        <taxon>Sphaerotilaceae</taxon>
        <taxon>Roseateles</taxon>
    </lineage>
</organism>
<evidence type="ECO:0000256" key="4">
    <source>
        <dbReference type="ARBA" id="ARBA00022475"/>
    </source>
</evidence>
<dbReference type="PROSITE" id="PS50850">
    <property type="entry name" value="MFS"/>
    <property type="match status" value="1"/>
</dbReference>
<dbReference type="InterPro" id="IPR036259">
    <property type="entry name" value="MFS_trans_sf"/>
</dbReference>
<sequence length="522" mass="55709">MAEATEPNAKAADWIAVAAGALGALMATLDISITNSALPQIQGAVGATGTEGTWISTGYLMSEIVMIPLAAWLTRVFGLRNFLVGNATLFTLFSVLCGFSGNLATLILARIGQGFTGGAMIPTAQTIIRTRLPRHQLPVGMTMFGLIVILGPLLGPVVGGWLTENVSWHWCFFINVPVCAALLALLLLGLPRERMHLDQFLRADWLGIVGLAVGLSTLTVVLEEGQRERWFESTLILWLSVTSAAGLALVGLSQRWSAKPILRLSLMRNRSYASVIFIVFVVGAGLYGVSYLVPQFLALISGYNAQQSGAVMLLAGLPAFLMMPILPRLITRLDFRVLVIAGLLCFAVSCLLDISLTAQSVGHDFTMSQLLRGVGQMLCMMPLNQASMAAVSREESGDAAGLYNMARNLGGSVGLAVLGTFIDRRNALHVDRLHETLNANSPLVQERVAASTASHLAQVGDAAHAQLQALKEIALQIQQQASVMTFSETFYALAVALLLCVPLALLLKTPRPGQAPAVSEAH</sequence>
<gene>
    <name evidence="8" type="ORF">RD2015_1828</name>
</gene>
<protein>
    <submittedName>
        <fullName evidence="8">DSBA oxidoreductase</fullName>
    </submittedName>
</protein>
<keyword evidence="5" id="KW-0812">Transmembrane</keyword>
<dbReference type="Pfam" id="PF07690">
    <property type="entry name" value="MFS_1"/>
    <property type="match status" value="1"/>
</dbReference>
<proteinExistence type="inferred from homology"/>
<dbReference type="InterPro" id="IPR004638">
    <property type="entry name" value="EmrB-like"/>
</dbReference>
<dbReference type="CDD" id="cd17503">
    <property type="entry name" value="MFS_LmrB_MDR_like"/>
    <property type="match status" value="1"/>
</dbReference>
<keyword evidence="6" id="KW-1133">Transmembrane helix</keyword>
<reference evidence="8 9" key="1">
    <citation type="submission" date="2015-12" db="EMBL/GenBank/DDBJ databases">
        <title>Complete genome of Roseateles depolymerans KCTC 42856.</title>
        <authorList>
            <person name="Kim K.M."/>
        </authorList>
    </citation>
    <scope>NUCLEOTIDE SEQUENCE [LARGE SCALE GENOMIC DNA]</scope>
    <source>
        <strain evidence="8 9">KCTC 42856</strain>
    </source>
</reference>
<dbReference type="RefSeq" id="WP_058934620.1">
    <property type="nucleotide sequence ID" value="NZ_CP013729.1"/>
</dbReference>
<evidence type="ECO:0000313" key="9">
    <source>
        <dbReference type="Proteomes" id="UP000060699"/>
    </source>
</evidence>
<dbReference type="Gene3D" id="1.20.1250.20">
    <property type="entry name" value="MFS general substrate transporter like domains"/>
    <property type="match status" value="1"/>
</dbReference>
<dbReference type="KEGG" id="rdp:RD2015_1828"/>
<keyword evidence="9" id="KW-1185">Reference proteome</keyword>
<dbReference type="PANTHER" id="PTHR42718">
    <property type="entry name" value="MAJOR FACILITATOR SUPERFAMILY MULTIDRUG TRANSPORTER MFSC"/>
    <property type="match status" value="1"/>
</dbReference>
<dbReference type="InterPro" id="IPR011701">
    <property type="entry name" value="MFS"/>
</dbReference>
<keyword evidence="3" id="KW-0813">Transport</keyword>
<dbReference type="InterPro" id="IPR020846">
    <property type="entry name" value="MFS_dom"/>
</dbReference>
<keyword evidence="4" id="KW-1003">Cell membrane</keyword>
<dbReference type="GO" id="GO:0022857">
    <property type="term" value="F:transmembrane transporter activity"/>
    <property type="evidence" value="ECO:0007669"/>
    <property type="project" value="InterPro"/>
</dbReference>
<dbReference type="PANTHER" id="PTHR42718:SF9">
    <property type="entry name" value="MAJOR FACILITATOR SUPERFAMILY MULTIDRUG TRANSPORTER MFSC"/>
    <property type="match status" value="1"/>
</dbReference>
<dbReference type="Proteomes" id="UP000060699">
    <property type="component" value="Chromosome"/>
</dbReference>